<dbReference type="EMBL" id="JABBWK010000042">
    <property type="protein sequence ID" value="KAG1897984.1"/>
    <property type="molecule type" value="Genomic_DNA"/>
</dbReference>
<sequence>MHSSRSWLACSCLTTMFCVVTWAGKFSSSTPLRLTPRTTPMRGIVDPWIGQHRGVSVVGAIARRYCYSQYICILSIIGVTWSFVKNLTRPLRLIIPASSIHPLHCQNLTPKELLFSDPKSSLTSSGSDIPLSPR</sequence>
<protein>
    <recommendedName>
        <fullName evidence="5">Secreted protein</fullName>
    </recommendedName>
</protein>
<gene>
    <name evidence="3" type="ORF">F5891DRAFT_1045391</name>
</gene>
<accession>A0AAD4E1H7</accession>
<keyword evidence="2" id="KW-0732">Signal</keyword>
<proteinExistence type="predicted"/>
<keyword evidence="4" id="KW-1185">Reference proteome</keyword>
<comment type="caution">
    <text evidence="3">The sequence shown here is derived from an EMBL/GenBank/DDBJ whole genome shotgun (WGS) entry which is preliminary data.</text>
</comment>
<keyword evidence="1" id="KW-0812">Transmembrane</keyword>
<dbReference type="GeneID" id="64656545"/>
<evidence type="ECO:0000313" key="3">
    <source>
        <dbReference type="EMBL" id="KAG1897984.1"/>
    </source>
</evidence>
<organism evidence="3 4">
    <name type="scientific">Suillus fuscotomentosus</name>
    <dbReference type="NCBI Taxonomy" id="1912939"/>
    <lineage>
        <taxon>Eukaryota</taxon>
        <taxon>Fungi</taxon>
        <taxon>Dikarya</taxon>
        <taxon>Basidiomycota</taxon>
        <taxon>Agaricomycotina</taxon>
        <taxon>Agaricomycetes</taxon>
        <taxon>Agaricomycetidae</taxon>
        <taxon>Boletales</taxon>
        <taxon>Suillineae</taxon>
        <taxon>Suillaceae</taxon>
        <taxon>Suillus</taxon>
    </lineage>
</organism>
<evidence type="ECO:0000313" key="4">
    <source>
        <dbReference type="Proteomes" id="UP001195769"/>
    </source>
</evidence>
<evidence type="ECO:0000256" key="1">
    <source>
        <dbReference type="SAM" id="Phobius"/>
    </source>
</evidence>
<name>A0AAD4E1H7_9AGAM</name>
<reference evidence="3" key="1">
    <citation type="journal article" date="2020" name="New Phytol.">
        <title>Comparative genomics reveals dynamic genome evolution in host specialist ectomycorrhizal fungi.</title>
        <authorList>
            <person name="Lofgren L.A."/>
            <person name="Nguyen N.H."/>
            <person name="Vilgalys R."/>
            <person name="Ruytinx J."/>
            <person name="Liao H.L."/>
            <person name="Branco S."/>
            <person name="Kuo A."/>
            <person name="LaButti K."/>
            <person name="Lipzen A."/>
            <person name="Andreopoulos W."/>
            <person name="Pangilinan J."/>
            <person name="Riley R."/>
            <person name="Hundley H."/>
            <person name="Na H."/>
            <person name="Barry K."/>
            <person name="Grigoriev I.V."/>
            <person name="Stajich J.E."/>
            <person name="Kennedy P.G."/>
        </authorList>
    </citation>
    <scope>NUCLEOTIDE SEQUENCE</scope>
    <source>
        <strain evidence="3">FC203</strain>
    </source>
</reference>
<dbReference type="AlphaFoldDB" id="A0AAD4E1H7"/>
<feature type="transmembrane region" description="Helical" evidence="1">
    <location>
        <begin position="67"/>
        <end position="84"/>
    </location>
</feature>
<evidence type="ECO:0000256" key="2">
    <source>
        <dbReference type="SAM" id="SignalP"/>
    </source>
</evidence>
<dbReference type="Proteomes" id="UP001195769">
    <property type="component" value="Unassembled WGS sequence"/>
</dbReference>
<keyword evidence="1" id="KW-1133">Transmembrane helix</keyword>
<keyword evidence="1" id="KW-0472">Membrane</keyword>
<evidence type="ECO:0008006" key="5">
    <source>
        <dbReference type="Google" id="ProtNLM"/>
    </source>
</evidence>
<dbReference type="RefSeq" id="XP_041223560.1">
    <property type="nucleotide sequence ID" value="XM_041362247.1"/>
</dbReference>
<feature type="chain" id="PRO_5042148201" description="Secreted protein" evidence="2">
    <location>
        <begin position="24"/>
        <end position="134"/>
    </location>
</feature>
<feature type="signal peptide" evidence="2">
    <location>
        <begin position="1"/>
        <end position="23"/>
    </location>
</feature>